<evidence type="ECO:0000259" key="1">
    <source>
        <dbReference type="PROSITE" id="PS51819"/>
    </source>
</evidence>
<dbReference type="EMBL" id="CP065739">
    <property type="protein sequence ID" value="QPR77025.1"/>
    <property type="molecule type" value="Genomic_DNA"/>
</dbReference>
<proteinExistence type="predicted"/>
<dbReference type="InterPro" id="IPR050383">
    <property type="entry name" value="GlyoxalaseI/FosfomycinResist"/>
</dbReference>
<organism evidence="2 3">
    <name type="scientific">Bacillus tropicus</name>
    <dbReference type="NCBI Taxonomy" id="2026188"/>
    <lineage>
        <taxon>Bacteria</taxon>
        <taxon>Bacillati</taxon>
        <taxon>Bacillota</taxon>
        <taxon>Bacilli</taxon>
        <taxon>Bacillales</taxon>
        <taxon>Bacillaceae</taxon>
        <taxon>Bacillus</taxon>
        <taxon>Bacillus cereus group</taxon>
    </lineage>
</organism>
<dbReference type="InterPro" id="IPR029068">
    <property type="entry name" value="Glyas_Bleomycin-R_OHBP_Dase"/>
</dbReference>
<reference evidence="2 3" key="1">
    <citation type="submission" date="2020-12" db="EMBL/GenBank/DDBJ databases">
        <title>FDA dAtabase for Regulatory Grade micrObial Sequences (FDA-ARGOS): Supporting development and validation of Infectious Disease Dx tests.</title>
        <authorList>
            <person name="Nelson B."/>
            <person name="Plummer A."/>
            <person name="Tallon L."/>
            <person name="Sadzewicz L."/>
            <person name="Zhao X."/>
            <person name="Boylan J."/>
            <person name="Ott S."/>
            <person name="Bowen H."/>
            <person name="Vavikolanu K."/>
            <person name="Mehta A."/>
            <person name="Aluvathingal J."/>
            <person name="Nadendla S."/>
            <person name="Myers T."/>
            <person name="Yan Y."/>
            <person name="Sichtig H."/>
        </authorList>
    </citation>
    <scope>NUCLEOTIDE SEQUENCE [LARGE SCALE GENOMIC DNA]</scope>
    <source>
        <strain evidence="2 3">FDAARGOS_920</strain>
    </source>
</reference>
<dbReference type="Gene3D" id="3.10.180.10">
    <property type="entry name" value="2,3-Dihydroxybiphenyl 1,2-Dioxygenase, domain 1"/>
    <property type="match status" value="1"/>
</dbReference>
<evidence type="ECO:0000313" key="2">
    <source>
        <dbReference type="EMBL" id="QPR77025.1"/>
    </source>
</evidence>
<keyword evidence="3" id="KW-1185">Reference proteome</keyword>
<protein>
    <submittedName>
        <fullName evidence="2">Lactoylglutathione lyase</fullName>
    </submittedName>
</protein>
<dbReference type="InterPro" id="IPR037523">
    <property type="entry name" value="VOC_core"/>
</dbReference>
<dbReference type="Proteomes" id="UP000594791">
    <property type="component" value="Chromosome"/>
</dbReference>
<dbReference type="InterPro" id="IPR004360">
    <property type="entry name" value="Glyas_Fos-R_dOase_dom"/>
</dbReference>
<evidence type="ECO:0000313" key="3">
    <source>
        <dbReference type="Proteomes" id="UP000594791"/>
    </source>
</evidence>
<keyword evidence="2" id="KW-0456">Lyase</keyword>
<sequence>MYSDIIGIYDTYKKVIGTGGMNVENVKQFIVLEVKNLKETLYFYEGILGIKPSLERPQLDVTGVWYDADSTRISFIMKRSLGGREKSVTDSVDVLTFSISNIENVKKRLVFYKIAYTENKSEKSIVVQDPDGYKLQVIEKDE</sequence>
<dbReference type="PROSITE" id="PS51819">
    <property type="entry name" value="VOC"/>
    <property type="match status" value="1"/>
</dbReference>
<dbReference type="GO" id="GO:0016829">
    <property type="term" value="F:lyase activity"/>
    <property type="evidence" value="ECO:0007669"/>
    <property type="project" value="UniProtKB-KW"/>
</dbReference>
<accession>A0A7T2QE31</accession>
<dbReference type="SUPFAM" id="SSF54593">
    <property type="entry name" value="Glyoxalase/Bleomycin resistance protein/Dihydroxybiphenyl dioxygenase"/>
    <property type="match status" value="1"/>
</dbReference>
<feature type="domain" description="VOC" evidence="1">
    <location>
        <begin position="26"/>
        <end position="140"/>
    </location>
</feature>
<dbReference type="PANTHER" id="PTHR21366">
    <property type="entry name" value="GLYOXALASE FAMILY PROTEIN"/>
    <property type="match status" value="1"/>
</dbReference>
<name>A0A7T2QE31_9BACI</name>
<dbReference type="PANTHER" id="PTHR21366:SF31">
    <property type="entry name" value="METALLOTHIOL TRANSFERASE FOSB"/>
    <property type="match status" value="1"/>
</dbReference>
<dbReference type="Pfam" id="PF00903">
    <property type="entry name" value="Glyoxalase"/>
    <property type="match status" value="1"/>
</dbReference>
<gene>
    <name evidence="2" type="ORF">I6G77_24085</name>
</gene>